<dbReference type="GO" id="GO:0006465">
    <property type="term" value="P:signal peptide processing"/>
    <property type="evidence" value="ECO:0007669"/>
    <property type="project" value="TreeGrafter"/>
</dbReference>
<comment type="similarity">
    <text evidence="2">Belongs to the peptidase A22B family.</text>
</comment>
<sequence length="385" mass="42457">MAAPSPLAATPELCSLLLLLISSAIVYSGAHAALHRPQNALPADNDDEDSISEMLSLRDAYWFPFASGAVLTFLYVLLSLVDKEMLNLILTLYFCLLGLPMLSTTLADSFGLLLSSPPRKIALSTRGNPSRSLAALLQFKFNERHLFTMPLAFALCLAYFYSKHWLLSDILAIGIAYSAFSLMKLSDFKTGVVLLSGLFFYDIFFVFGSPIMLAVATGLDIPIKLSWPKSSGDYGILGLGDIVLPGIFVALSLRFDAFLYHSRHPKLSFNKSAFPKSYFITCFTAYIAGLTVTVLVMHFFKSAQPALLYLSPSCIISVSFLAWYRGDIKAMFAYSEDNNDSRKLTKASTNKAADAKIPETPRRVLRSMKSLDLVDGIGHSEWVQK</sequence>
<dbReference type="SMART" id="SM00730">
    <property type="entry name" value="PSN"/>
    <property type="match status" value="1"/>
</dbReference>
<dbReference type="OrthoDB" id="29661at2759"/>
<feature type="transmembrane region" description="Helical" evidence="8">
    <location>
        <begin position="236"/>
        <end position="257"/>
    </location>
</feature>
<feature type="transmembrane region" description="Helical" evidence="8">
    <location>
        <begin position="151"/>
        <end position="180"/>
    </location>
</feature>
<comment type="subcellular location">
    <subcellularLocation>
        <location evidence="1">Endoplasmic reticulum membrane</location>
        <topology evidence="1">Multi-pass membrane protein</topology>
    </subcellularLocation>
</comment>
<dbReference type="AlphaFoldDB" id="A0A1U7LKX7"/>
<keyword evidence="11" id="KW-1185">Reference proteome</keyword>
<dbReference type="GO" id="GO:0033619">
    <property type="term" value="P:membrane protein proteolysis"/>
    <property type="evidence" value="ECO:0007669"/>
    <property type="project" value="TreeGrafter"/>
</dbReference>
<dbReference type="Proteomes" id="UP000186594">
    <property type="component" value="Unassembled WGS sequence"/>
</dbReference>
<dbReference type="InterPro" id="IPR007369">
    <property type="entry name" value="Peptidase_A22B_SPP"/>
</dbReference>
<keyword evidence="6 8" id="KW-1133">Transmembrane helix</keyword>
<reference evidence="10 11" key="1">
    <citation type="submission" date="2016-04" db="EMBL/GenBank/DDBJ databases">
        <title>Evolutionary innovation and constraint leading to complex multicellularity in the Ascomycota.</title>
        <authorList>
            <person name="Cisse O."/>
            <person name="Nguyen A."/>
            <person name="Hewitt D.A."/>
            <person name="Jedd G."/>
            <person name="Stajich J.E."/>
        </authorList>
    </citation>
    <scope>NUCLEOTIDE SEQUENCE [LARGE SCALE GENOMIC DNA]</scope>
    <source>
        <strain evidence="10 11">DAH-3</strain>
    </source>
</reference>
<evidence type="ECO:0000256" key="1">
    <source>
        <dbReference type="ARBA" id="ARBA00004477"/>
    </source>
</evidence>
<evidence type="ECO:0000256" key="2">
    <source>
        <dbReference type="ARBA" id="ARBA00006859"/>
    </source>
</evidence>
<feature type="transmembrane region" description="Helical" evidence="8">
    <location>
        <begin position="306"/>
        <end position="324"/>
    </location>
</feature>
<dbReference type="GO" id="GO:0098553">
    <property type="term" value="C:lumenal side of endoplasmic reticulum membrane"/>
    <property type="evidence" value="ECO:0007669"/>
    <property type="project" value="TreeGrafter"/>
</dbReference>
<keyword evidence="4" id="KW-0378">Hydrolase</keyword>
<evidence type="ECO:0000256" key="8">
    <source>
        <dbReference type="SAM" id="Phobius"/>
    </source>
</evidence>
<feature type="chain" id="PRO_5010554819" evidence="9">
    <location>
        <begin position="33"/>
        <end position="385"/>
    </location>
</feature>
<proteinExistence type="inferred from homology"/>
<evidence type="ECO:0000256" key="9">
    <source>
        <dbReference type="SAM" id="SignalP"/>
    </source>
</evidence>
<dbReference type="STRING" id="1198029.A0A1U7LKX7"/>
<dbReference type="GO" id="GO:0098554">
    <property type="term" value="C:cytoplasmic side of endoplasmic reticulum membrane"/>
    <property type="evidence" value="ECO:0007669"/>
    <property type="project" value="TreeGrafter"/>
</dbReference>
<dbReference type="Pfam" id="PF04258">
    <property type="entry name" value="Peptidase_A22B"/>
    <property type="match status" value="1"/>
</dbReference>
<keyword evidence="7 8" id="KW-0472">Membrane</keyword>
<evidence type="ECO:0000256" key="3">
    <source>
        <dbReference type="ARBA" id="ARBA00022692"/>
    </source>
</evidence>
<keyword evidence="3 8" id="KW-0812">Transmembrane</keyword>
<dbReference type="InterPro" id="IPR006639">
    <property type="entry name" value="Preselin/SPP"/>
</dbReference>
<dbReference type="PANTHER" id="PTHR12174:SF23">
    <property type="entry name" value="MINOR HISTOCOMPATIBILITY ANTIGEN H13"/>
    <property type="match status" value="1"/>
</dbReference>
<keyword evidence="9" id="KW-0732">Signal</keyword>
<evidence type="ECO:0000313" key="10">
    <source>
        <dbReference type="EMBL" id="OLL23310.1"/>
    </source>
</evidence>
<evidence type="ECO:0000256" key="7">
    <source>
        <dbReference type="ARBA" id="ARBA00023136"/>
    </source>
</evidence>
<accession>A0A1U7LKX7</accession>
<evidence type="ECO:0000256" key="4">
    <source>
        <dbReference type="ARBA" id="ARBA00022801"/>
    </source>
</evidence>
<organism evidence="10 11">
    <name type="scientific">Neolecta irregularis (strain DAH-3)</name>
    <dbReference type="NCBI Taxonomy" id="1198029"/>
    <lineage>
        <taxon>Eukaryota</taxon>
        <taxon>Fungi</taxon>
        <taxon>Dikarya</taxon>
        <taxon>Ascomycota</taxon>
        <taxon>Taphrinomycotina</taxon>
        <taxon>Neolectales</taxon>
        <taxon>Neolectaceae</taxon>
        <taxon>Neolecta</taxon>
    </lineage>
</organism>
<protein>
    <submittedName>
        <fullName evidence="10">Minor histocompatibility antigen H13</fullName>
    </submittedName>
</protein>
<feature type="signal peptide" evidence="9">
    <location>
        <begin position="1"/>
        <end position="32"/>
    </location>
</feature>
<feature type="transmembrane region" description="Helical" evidence="8">
    <location>
        <begin position="192"/>
        <end position="216"/>
    </location>
</feature>
<feature type="transmembrane region" description="Helical" evidence="8">
    <location>
        <begin position="278"/>
        <end position="300"/>
    </location>
</feature>
<name>A0A1U7LKX7_NEOID</name>
<feature type="transmembrane region" description="Helical" evidence="8">
    <location>
        <begin position="88"/>
        <end position="107"/>
    </location>
</feature>
<evidence type="ECO:0000256" key="6">
    <source>
        <dbReference type="ARBA" id="ARBA00022989"/>
    </source>
</evidence>
<dbReference type="PANTHER" id="PTHR12174">
    <property type="entry name" value="SIGNAL PEPTIDE PEPTIDASE"/>
    <property type="match status" value="1"/>
</dbReference>
<keyword evidence="5" id="KW-0256">Endoplasmic reticulum</keyword>
<gene>
    <name evidence="10" type="ORF">NEOLI_004531</name>
</gene>
<feature type="transmembrane region" description="Helical" evidence="8">
    <location>
        <begin position="61"/>
        <end position="81"/>
    </location>
</feature>
<dbReference type="GO" id="GO:0042500">
    <property type="term" value="F:aspartic endopeptidase activity, intramembrane cleaving"/>
    <property type="evidence" value="ECO:0007669"/>
    <property type="project" value="InterPro"/>
</dbReference>
<comment type="caution">
    <text evidence="10">The sequence shown here is derived from an EMBL/GenBank/DDBJ whole genome shotgun (WGS) entry which is preliminary data.</text>
</comment>
<dbReference type="EMBL" id="LXFE01001896">
    <property type="protein sequence ID" value="OLL23310.1"/>
    <property type="molecule type" value="Genomic_DNA"/>
</dbReference>
<evidence type="ECO:0000313" key="11">
    <source>
        <dbReference type="Proteomes" id="UP000186594"/>
    </source>
</evidence>
<evidence type="ECO:0000256" key="5">
    <source>
        <dbReference type="ARBA" id="ARBA00022824"/>
    </source>
</evidence>